<comment type="caution">
    <text evidence="10">The sequence shown here is derived from an EMBL/GenBank/DDBJ whole genome shotgun (WGS) entry which is preliminary data.</text>
</comment>
<proteinExistence type="inferred from homology"/>
<evidence type="ECO:0000256" key="4">
    <source>
        <dbReference type="ARBA" id="ARBA00022741"/>
    </source>
</evidence>
<dbReference type="PROSITE" id="PS00108">
    <property type="entry name" value="PROTEIN_KINASE_ST"/>
    <property type="match status" value="1"/>
</dbReference>
<reference evidence="10 11" key="1">
    <citation type="submission" date="2016-07" db="EMBL/GenBank/DDBJ databases">
        <title>Pervasive Adenine N6-methylation of Active Genes in Fungi.</title>
        <authorList>
            <consortium name="DOE Joint Genome Institute"/>
            <person name="Mondo S.J."/>
            <person name="Dannebaum R.O."/>
            <person name="Kuo R.C."/>
            <person name="Labutti K."/>
            <person name="Haridas S."/>
            <person name="Kuo A."/>
            <person name="Salamov A."/>
            <person name="Ahrendt S.R."/>
            <person name="Lipzen A."/>
            <person name="Sullivan W."/>
            <person name="Andreopoulos W.B."/>
            <person name="Clum A."/>
            <person name="Lindquist E."/>
            <person name="Daum C."/>
            <person name="Ramamoorthy G.K."/>
            <person name="Gryganskyi A."/>
            <person name="Culley D."/>
            <person name="Magnuson J.K."/>
            <person name="James T.Y."/>
            <person name="O'Malley M.A."/>
            <person name="Stajich J.E."/>
            <person name="Spatafora J.W."/>
            <person name="Visel A."/>
            <person name="Grigoriev I.V."/>
        </authorList>
    </citation>
    <scope>NUCLEOTIDE SEQUENCE [LARGE SCALE GENOMIC DNA]</scope>
    <source>
        <strain evidence="10 11">68-887.2</strain>
    </source>
</reference>
<keyword evidence="4 7" id="KW-0547">Nucleotide-binding</keyword>
<dbReference type="InterPro" id="IPR050591">
    <property type="entry name" value="GSK-3"/>
</dbReference>
<dbReference type="GO" id="GO:0005737">
    <property type="term" value="C:cytoplasm"/>
    <property type="evidence" value="ECO:0007669"/>
    <property type="project" value="TreeGrafter"/>
</dbReference>
<dbReference type="PROSITE" id="PS00107">
    <property type="entry name" value="PROTEIN_KINASE_ATP"/>
    <property type="match status" value="1"/>
</dbReference>
<dbReference type="InterPro" id="IPR017441">
    <property type="entry name" value="Protein_kinase_ATP_BS"/>
</dbReference>
<dbReference type="InterPro" id="IPR039192">
    <property type="entry name" value="STKc_GSK3"/>
</dbReference>
<dbReference type="FunCoup" id="A0A1Y2AGH6">
    <property type="interactions" value="329"/>
</dbReference>
<evidence type="ECO:0000256" key="6">
    <source>
        <dbReference type="ARBA" id="ARBA00022840"/>
    </source>
</evidence>
<keyword evidence="11" id="KW-1185">Reference proteome</keyword>
<evidence type="ECO:0000313" key="10">
    <source>
        <dbReference type="EMBL" id="ORY21592.1"/>
    </source>
</evidence>
<gene>
    <name evidence="10" type="ORF">BCR39DRAFT_474391</name>
</gene>
<dbReference type="EMBL" id="MCFC01000108">
    <property type="protein sequence ID" value="ORY21592.1"/>
    <property type="molecule type" value="Genomic_DNA"/>
</dbReference>
<dbReference type="PANTHER" id="PTHR24057:SF0">
    <property type="entry name" value="PROTEIN KINASE SHAGGY-RELATED"/>
    <property type="match status" value="1"/>
</dbReference>
<feature type="binding site" evidence="7">
    <location>
        <position position="77"/>
    </location>
    <ligand>
        <name>ATP</name>
        <dbReference type="ChEBI" id="CHEBI:30616"/>
    </ligand>
</feature>
<dbReference type="SUPFAM" id="SSF56112">
    <property type="entry name" value="Protein kinase-like (PK-like)"/>
    <property type="match status" value="1"/>
</dbReference>
<dbReference type="GO" id="GO:0030154">
    <property type="term" value="P:cell differentiation"/>
    <property type="evidence" value="ECO:0007669"/>
    <property type="project" value="TreeGrafter"/>
</dbReference>
<dbReference type="CDD" id="cd14137">
    <property type="entry name" value="STKc_GSK3"/>
    <property type="match status" value="1"/>
</dbReference>
<dbReference type="Gene3D" id="3.30.200.20">
    <property type="entry name" value="Phosphorylase Kinase, domain 1"/>
    <property type="match status" value="1"/>
</dbReference>
<dbReference type="PROSITE" id="PS50011">
    <property type="entry name" value="PROTEIN_KINASE_DOM"/>
    <property type="match status" value="1"/>
</dbReference>
<dbReference type="Gene3D" id="1.10.510.10">
    <property type="entry name" value="Transferase(Phosphotransferase) domain 1"/>
    <property type="match status" value="1"/>
</dbReference>
<organism evidence="10 11">
    <name type="scientific">Naematelia encephala</name>
    <dbReference type="NCBI Taxonomy" id="71784"/>
    <lineage>
        <taxon>Eukaryota</taxon>
        <taxon>Fungi</taxon>
        <taxon>Dikarya</taxon>
        <taxon>Basidiomycota</taxon>
        <taxon>Agaricomycotina</taxon>
        <taxon>Tremellomycetes</taxon>
        <taxon>Tremellales</taxon>
        <taxon>Naemateliaceae</taxon>
        <taxon>Naematelia</taxon>
    </lineage>
</organism>
<dbReference type="InParanoid" id="A0A1Y2AGH6"/>
<evidence type="ECO:0000313" key="11">
    <source>
        <dbReference type="Proteomes" id="UP000193986"/>
    </source>
</evidence>
<protein>
    <submittedName>
        <fullName evidence="10">Putative glycogen synthase kinase 3</fullName>
    </submittedName>
</protein>
<evidence type="ECO:0000256" key="8">
    <source>
        <dbReference type="RuleBase" id="RU000304"/>
    </source>
</evidence>
<feature type="domain" description="Protein kinase" evidence="9">
    <location>
        <begin position="38"/>
        <end position="331"/>
    </location>
</feature>
<comment type="similarity">
    <text evidence="1">Belongs to the protein kinase superfamily. CMGC Ser/Thr protein kinase family. GSK-3 subfamily.</text>
</comment>
<dbReference type="InterPro" id="IPR008271">
    <property type="entry name" value="Ser/Thr_kinase_AS"/>
</dbReference>
<dbReference type="OrthoDB" id="272141at2759"/>
<dbReference type="FunFam" id="1.10.510.10:FF:000055">
    <property type="entry name" value="Glycogen synthase kinase-3 beta"/>
    <property type="match status" value="1"/>
</dbReference>
<dbReference type="InterPro" id="IPR000719">
    <property type="entry name" value="Prot_kinase_dom"/>
</dbReference>
<evidence type="ECO:0000256" key="7">
    <source>
        <dbReference type="PROSITE-ProRule" id="PRU10141"/>
    </source>
</evidence>
<dbReference type="InterPro" id="IPR011009">
    <property type="entry name" value="Kinase-like_dom_sf"/>
</dbReference>
<dbReference type="GO" id="GO:0005634">
    <property type="term" value="C:nucleus"/>
    <property type="evidence" value="ECO:0007669"/>
    <property type="project" value="TreeGrafter"/>
</dbReference>
<evidence type="ECO:0000256" key="2">
    <source>
        <dbReference type="ARBA" id="ARBA00022527"/>
    </source>
</evidence>
<dbReference type="GO" id="GO:0007165">
    <property type="term" value="P:signal transduction"/>
    <property type="evidence" value="ECO:0007669"/>
    <property type="project" value="TreeGrafter"/>
</dbReference>
<dbReference type="GO" id="GO:0004712">
    <property type="term" value="F:protein serine/threonine/tyrosine kinase activity"/>
    <property type="evidence" value="ECO:0007669"/>
    <property type="project" value="TreeGrafter"/>
</dbReference>
<dbReference type="GO" id="GO:0005524">
    <property type="term" value="F:ATP binding"/>
    <property type="evidence" value="ECO:0007669"/>
    <property type="project" value="UniProtKB-UniRule"/>
</dbReference>
<evidence type="ECO:0000256" key="5">
    <source>
        <dbReference type="ARBA" id="ARBA00022777"/>
    </source>
</evidence>
<accession>A0A1Y2AGH6</accession>
<evidence type="ECO:0000256" key="1">
    <source>
        <dbReference type="ARBA" id="ARBA00005527"/>
    </source>
</evidence>
<keyword evidence="6 7" id="KW-0067">ATP-binding</keyword>
<dbReference type="Pfam" id="PF00069">
    <property type="entry name" value="Pkinase"/>
    <property type="match status" value="1"/>
</dbReference>
<evidence type="ECO:0000256" key="3">
    <source>
        <dbReference type="ARBA" id="ARBA00022679"/>
    </source>
</evidence>
<name>A0A1Y2AGH6_9TREE</name>
<dbReference type="STRING" id="71784.A0A1Y2AGH6"/>
<dbReference type="SMART" id="SM00220">
    <property type="entry name" value="S_TKc"/>
    <property type="match status" value="1"/>
</dbReference>
<dbReference type="AlphaFoldDB" id="A0A1Y2AGH6"/>
<sequence length="412" mass="46354">MSGAGLVNGVRVSPDDPNRVVTVTAQSGKSGSEISISYTNCKVIGNGSFGVVFAAKMLATRHDDGTEEPEQEIAIKKVLQDKRFKNRELQIMRLVSHPNVTDLKAFFYSNGDKKDEVYLNLVQEFVPETVYRASRHYSKLKQSMPMLQVKLYMYQLLRSLAYIHSIGICHRDIKPQNLLLNPATGILKLCDFGSAKILIAGEPNVSYICSRYYRAPELIFGATNYTTNIDIWSMGCVMAELMLGQPLFPGESGIDQLVEIIKVLGTPTREQIKTMNPNYMEHKFPQIKPHPFTKVFRPRTPPDSIALISSLLEYTPTARLTAPEALVHEFFDELRVEGAKLPNGKDMPALFDFTREELSTRPDLIRQLIPPHAEPALRERGIDIEGFVPIPLEQLRVSLDVSNRCQAWLSES</sequence>
<keyword evidence="2 8" id="KW-0723">Serine/threonine-protein kinase</keyword>
<keyword evidence="5 10" id="KW-0418">Kinase</keyword>
<evidence type="ECO:0000259" key="9">
    <source>
        <dbReference type="PROSITE" id="PS50011"/>
    </source>
</evidence>
<dbReference type="PANTHER" id="PTHR24057">
    <property type="entry name" value="GLYCOGEN SYNTHASE KINASE-3 ALPHA"/>
    <property type="match status" value="1"/>
</dbReference>
<dbReference type="Proteomes" id="UP000193986">
    <property type="component" value="Unassembled WGS sequence"/>
</dbReference>
<keyword evidence="3" id="KW-0808">Transferase</keyword>
<dbReference type="GO" id="GO:0004674">
    <property type="term" value="F:protein serine/threonine kinase activity"/>
    <property type="evidence" value="ECO:0007669"/>
    <property type="project" value="UniProtKB-KW"/>
</dbReference>